<protein>
    <submittedName>
        <fullName evidence="2">Uncharacterized protein</fullName>
    </submittedName>
</protein>
<gene>
    <name evidence="2" type="ORF">COMA2_100117</name>
</gene>
<reference evidence="3" key="1">
    <citation type="submission" date="2015-10" db="EMBL/GenBank/DDBJ databases">
        <authorList>
            <person name="Luecker S."/>
            <person name="Luecker S."/>
        </authorList>
    </citation>
    <scope>NUCLEOTIDE SEQUENCE [LARGE SCALE GENOMIC DNA]</scope>
</reference>
<organism evidence="2 3">
    <name type="scientific">Candidatus Nitrospira nitrificans</name>
    <dbReference type="NCBI Taxonomy" id="1742973"/>
    <lineage>
        <taxon>Bacteria</taxon>
        <taxon>Pseudomonadati</taxon>
        <taxon>Nitrospirota</taxon>
        <taxon>Nitrospiria</taxon>
        <taxon>Nitrospirales</taxon>
        <taxon>Nitrospiraceae</taxon>
        <taxon>Nitrospira</taxon>
    </lineage>
</organism>
<dbReference type="AlphaFoldDB" id="A0A0S4L408"/>
<evidence type="ECO:0000313" key="2">
    <source>
        <dbReference type="EMBL" id="CUS32435.1"/>
    </source>
</evidence>
<dbReference type="EMBL" id="CZPZ01000002">
    <property type="protein sequence ID" value="CUS32435.1"/>
    <property type="molecule type" value="Genomic_DNA"/>
</dbReference>
<proteinExistence type="predicted"/>
<keyword evidence="3" id="KW-1185">Reference proteome</keyword>
<dbReference type="RefSeq" id="WP_090894401.1">
    <property type="nucleotide sequence ID" value="NZ_CZPZ01000002.1"/>
</dbReference>
<name>A0A0S4L408_9BACT</name>
<feature type="compositionally biased region" description="Basic and acidic residues" evidence="1">
    <location>
        <begin position="255"/>
        <end position="270"/>
    </location>
</feature>
<dbReference type="Proteomes" id="UP000198736">
    <property type="component" value="Unassembled WGS sequence"/>
</dbReference>
<evidence type="ECO:0000256" key="1">
    <source>
        <dbReference type="SAM" id="MobiDB-lite"/>
    </source>
</evidence>
<sequence length="290" mass="31440">MLHRWVVLPSCSGLGHVTDRPQDRAHRDPSKAVSCLIAVVLGLLFSIAQAWGETGAEEKRTIVAAGFGYQIGTVSTIAVKVYDAESGIILSDDVYELSVKESDGGRSSRGPRIFAGGVGLGATDLSNFVLRVYAADTGVFQWEGRLNLVQPEGKAAGKLVSTVLPRQAIITKVQSVEATIEEPVFLLRAMDPATGMLVWEDEFTTVRTRIPRAQLIAGPSIQPNSISLASSHTFNFRIRMYDPNGGKILWEDQLSQRESDEGPEQSHSDQADLLPAWPNLPQEESIAGSI</sequence>
<dbReference type="Gene3D" id="2.130.10.10">
    <property type="entry name" value="YVTN repeat-like/Quinoprotein amine dehydrogenase"/>
    <property type="match status" value="1"/>
</dbReference>
<dbReference type="InterPro" id="IPR011047">
    <property type="entry name" value="Quinoprotein_ADH-like_sf"/>
</dbReference>
<feature type="region of interest" description="Disordered" evidence="1">
    <location>
        <begin position="255"/>
        <end position="290"/>
    </location>
</feature>
<dbReference type="SUPFAM" id="SSF50998">
    <property type="entry name" value="Quinoprotein alcohol dehydrogenase-like"/>
    <property type="match status" value="1"/>
</dbReference>
<dbReference type="InterPro" id="IPR015943">
    <property type="entry name" value="WD40/YVTN_repeat-like_dom_sf"/>
</dbReference>
<evidence type="ECO:0000313" key="3">
    <source>
        <dbReference type="Proteomes" id="UP000198736"/>
    </source>
</evidence>
<dbReference type="OrthoDB" id="9791690at2"/>
<accession>A0A0S4L408</accession>